<gene>
    <name evidence="1" type="ORF">LCGC14_3120460</name>
</gene>
<evidence type="ECO:0000313" key="1">
    <source>
        <dbReference type="EMBL" id="KKK50894.1"/>
    </source>
</evidence>
<proteinExistence type="predicted"/>
<dbReference type="EMBL" id="LAZR01067790">
    <property type="protein sequence ID" value="KKK50894.1"/>
    <property type="molecule type" value="Genomic_DNA"/>
</dbReference>
<dbReference type="AlphaFoldDB" id="A0A0F8Y9Y6"/>
<sequence>MDLARMVPRLNVAMGAAVQSDIRKRGLRFWFSPNGIEVGWPWGLHYTVRADISASDLKVVVRHLATQNIPRNGYETLGHTNGCGG</sequence>
<organism evidence="1">
    <name type="scientific">marine sediment metagenome</name>
    <dbReference type="NCBI Taxonomy" id="412755"/>
    <lineage>
        <taxon>unclassified sequences</taxon>
        <taxon>metagenomes</taxon>
        <taxon>ecological metagenomes</taxon>
    </lineage>
</organism>
<reference evidence="1" key="1">
    <citation type="journal article" date="2015" name="Nature">
        <title>Complex archaea that bridge the gap between prokaryotes and eukaryotes.</title>
        <authorList>
            <person name="Spang A."/>
            <person name="Saw J.H."/>
            <person name="Jorgensen S.L."/>
            <person name="Zaremba-Niedzwiedzka K."/>
            <person name="Martijn J."/>
            <person name="Lind A.E."/>
            <person name="van Eijk R."/>
            <person name="Schleper C."/>
            <person name="Guy L."/>
            <person name="Ettema T.J."/>
        </authorList>
    </citation>
    <scope>NUCLEOTIDE SEQUENCE</scope>
</reference>
<accession>A0A0F8Y9Y6</accession>
<protein>
    <submittedName>
        <fullName evidence="1">Uncharacterized protein</fullName>
    </submittedName>
</protein>
<comment type="caution">
    <text evidence="1">The sequence shown here is derived from an EMBL/GenBank/DDBJ whole genome shotgun (WGS) entry which is preliminary data.</text>
</comment>
<name>A0A0F8Y9Y6_9ZZZZ</name>